<name>W9GFD3_9MICO</name>
<dbReference type="STRING" id="1386089.N865_17510"/>
<comment type="caution">
    <text evidence="3">The sequence shown here is derived from an EMBL/GenBank/DDBJ whole genome shotgun (WGS) entry which is preliminary data.</text>
</comment>
<feature type="region of interest" description="Disordered" evidence="1">
    <location>
        <begin position="85"/>
        <end position="110"/>
    </location>
</feature>
<dbReference type="EMBL" id="AWSA01000002">
    <property type="protein sequence ID" value="EWT03513.1"/>
    <property type="molecule type" value="Genomic_DNA"/>
</dbReference>
<feature type="transmembrane region" description="Helical" evidence="2">
    <location>
        <begin position="17"/>
        <end position="39"/>
    </location>
</feature>
<dbReference type="RefSeq" id="WP_051509824.1">
    <property type="nucleotide sequence ID" value="NZ_AWSA01000002.1"/>
</dbReference>
<keyword evidence="2" id="KW-1133">Transmembrane helix</keyword>
<dbReference type="PATRIC" id="fig|1386089.3.peg.329"/>
<keyword evidence="4" id="KW-1185">Reference proteome</keyword>
<dbReference type="eggNOG" id="ENOG5033A73">
    <property type="taxonomic scope" value="Bacteria"/>
</dbReference>
<evidence type="ECO:0000256" key="2">
    <source>
        <dbReference type="SAM" id="Phobius"/>
    </source>
</evidence>
<protein>
    <submittedName>
        <fullName evidence="3">Membrane protein</fullName>
    </submittedName>
</protein>
<sequence length="110" mass="12028">MSTTPHRHEAPPANKGLLALAGVLLLIPIVALMLVGTYAKDGPRIGGFPFFIWYQFLWVVICSALTYTAYRVVLRARPHVPMNPEGTEFLDEAGNEAGDADGTTDWRGQS</sequence>
<evidence type="ECO:0000313" key="4">
    <source>
        <dbReference type="Proteomes" id="UP000019489"/>
    </source>
</evidence>
<feature type="transmembrane region" description="Helical" evidence="2">
    <location>
        <begin position="51"/>
        <end position="73"/>
    </location>
</feature>
<gene>
    <name evidence="3" type="ORF">N865_17510</name>
</gene>
<dbReference type="AlphaFoldDB" id="W9GFD3"/>
<keyword evidence="2" id="KW-0472">Membrane</keyword>
<reference evidence="3 4" key="1">
    <citation type="submission" date="2013-08" db="EMBL/GenBank/DDBJ databases">
        <title>Intrasporangium oryzae NRRL B-24470.</title>
        <authorList>
            <person name="Liu H."/>
            <person name="Wang G."/>
        </authorList>
    </citation>
    <scope>NUCLEOTIDE SEQUENCE [LARGE SCALE GENOMIC DNA]</scope>
    <source>
        <strain evidence="3 4">NRRL B-24470</strain>
    </source>
</reference>
<accession>W9GFD3</accession>
<dbReference type="InterPro" id="IPR021741">
    <property type="entry name" value="DUF3311"/>
</dbReference>
<evidence type="ECO:0000313" key="3">
    <source>
        <dbReference type="EMBL" id="EWT03513.1"/>
    </source>
</evidence>
<keyword evidence="2" id="KW-0812">Transmembrane</keyword>
<dbReference type="Pfam" id="PF11755">
    <property type="entry name" value="DUF3311"/>
    <property type="match status" value="1"/>
</dbReference>
<proteinExistence type="predicted"/>
<dbReference type="Proteomes" id="UP000019489">
    <property type="component" value="Unassembled WGS sequence"/>
</dbReference>
<evidence type="ECO:0000256" key="1">
    <source>
        <dbReference type="SAM" id="MobiDB-lite"/>
    </source>
</evidence>
<organism evidence="3 4">
    <name type="scientific">Intrasporangium oryzae NRRL B-24470</name>
    <dbReference type="NCBI Taxonomy" id="1386089"/>
    <lineage>
        <taxon>Bacteria</taxon>
        <taxon>Bacillati</taxon>
        <taxon>Actinomycetota</taxon>
        <taxon>Actinomycetes</taxon>
        <taxon>Micrococcales</taxon>
        <taxon>Intrasporangiaceae</taxon>
        <taxon>Intrasporangium</taxon>
    </lineage>
</organism>